<comment type="caution">
    <text evidence="4">The sequence shown here is derived from an EMBL/GenBank/DDBJ whole genome shotgun (WGS) entry which is preliminary data.</text>
</comment>
<keyword evidence="5" id="KW-1185">Reference proteome</keyword>
<dbReference type="PANTHER" id="PTHR14374">
    <property type="entry name" value="FOIE GRAS"/>
    <property type="match status" value="1"/>
</dbReference>
<accession>A0A8B6D2W4</accession>
<keyword evidence="1" id="KW-0862">Zinc</keyword>
<keyword evidence="1" id="KW-0479">Metal-binding</keyword>
<gene>
    <name evidence="4" type="ORF">MGAL_10B022769</name>
</gene>
<sequence length="651" mass="74495">MELSESRWTMASGSGQEAQFPICSQCRKEKITNLHCTTCDILMCDDCEQIHGKNETAVGLHEIKRVGDLERRGSELHRLERLRPDLVDISCHNHNRSYTNHCVDCKEFVCPECMSGQHGKHKVQTLDQFHENKMEELNQLNTQFEEDILPLISRKINALKYLDLFYAEKYDNEKKKLLKHAEVLKKLLNEYTNELVNDLQNDLDKNKQNISEKRSKLKSDESKCRLKMKEITKSKLKDNIKVIRSDVENFSEFISQFDQEVAFPQEVKTFHAGEINDMTKIVGSMQCHKIPMGVGIQLDHSDKLHRYIDSKSSLAATEDKTWVGDKLSVFEMQLEKKPRTITDLKSVVDSSISESKDLLFISRKDASVQMINSQDEPKVEYSISVPNKQTQITCSCQKEEFITVTTVSPFDVAVKLQSMKFEEIENIQAEEPFILLPELTCTSPWPVEFKSSQLQMPTNIQSTDEETVSQIQGVCLNKKECATECFCLITKSTSQTSTSLGTYTVSWRRKWDSDVELPFVTTSFPLPVVNIEHIPISVDLRLPAYGSVKQLLPLCYVIHNRTSYPQEMEVSMEPNDNFMFSGNKQIHFRVLPGKPYNLMYNLFPLMAGHLLLPKLAVNMVRYPGTIDPIVQKMLPSHVFIKPTGKTLSAGV</sequence>
<dbReference type="Gene3D" id="3.30.160.60">
    <property type="entry name" value="Classic Zinc Finger"/>
    <property type="match status" value="1"/>
</dbReference>
<dbReference type="Pfam" id="PF12742">
    <property type="entry name" value="Gryzun-like"/>
    <property type="match status" value="1"/>
</dbReference>
<evidence type="ECO:0000256" key="2">
    <source>
        <dbReference type="SAM" id="Coils"/>
    </source>
</evidence>
<organism evidence="4 5">
    <name type="scientific">Mytilus galloprovincialis</name>
    <name type="common">Mediterranean mussel</name>
    <dbReference type="NCBI Taxonomy" id="29158"/>
    <lineage>
        <taxon>Eukaryota</taxon>
        <taxon>Metazoa</taxon>
        <taxon>Spiralia</taxon>
        <taxon>Lophotrochozoa</taxon>
        <taxon>Mollusca</taxon>
        <taxon>Bivalvia</taxon>
        <taxon>Autobranchia</taxon>
        <taxon>Pteriomorphia</taxon>
        <taxon>Mytilida</taxon>
        <taxon>Mytiloidea</taxon>
        <taxon>Mytilidae</taxon>
        <taxon>Mytilinae</taxon>
        <taxon>Mytilus</taxon>
    </lineage>
</organism>
<reference evidence="4" key="1">
    <citation type="submission" date="2018-11" db="EMBL/GenBank/DDBJ databases">
        <authorList>
            <person name="Alioto T."/>
            <person name="Alioto T."/>
        </authorList>
    </citation>
    <scope>NUCLEOTIDE SEQUENCE</scope>
</reference>
<feature type="coiled-coil region" evidence="2">
    <location>
        <begin position="127"/>
        <end position="216"/>
    </location>
</feature>
<evidence type="ECO:0000313" key="4">
    <source>
        <dbReference type="EMBL" id="VDI14067.1"/>
    </source>
</evidence>
<evidence type="ECO:0000256" key="1">
    <source>
        <dbReference type="PROSITE-ProRule" id="PRU00024"/>
    </source>
</evidence>
<dbReference type="EMBL" id="UYJE01002828">
    <property type="protein sequence ID" value="VDI14067.1"/>
    <property type="molecule type" value="Genomic_DNA"/>
</dbReference>
<dbReference type="PANTHER" id="PTHR14374:SF0">
    <property type="entry name" value="TRAFFICKING PROTEIN PARTICLE COMPLEX SUBUNIT 11"/>
    <property type="match status" value="1"/>
</dbReference>
<keyword evidence="2" id="KW-0175">Coiled coil</keyword>
<dbReference type="OrthoDB" id="6278596at2759"/>
<dbReference type="InterPro" id="IPR000315">
    <property type="entry name" value="Znf_B-box"/>
</dbReference>
<proteinExistence type="predicted"/>
<dbReference type="Pfam" id="PF00643">
    <property type="entry name" value="zf-B_box"/>
    <property type="match status" value="1"/>
</dbReference>
<dbReference type="InterPro" id="IPR025876">
    <property type="entry name" value="TRAPPC11_C"/>
</dbReference>
<dbReference type="Proteomes" id="UP000596742">
    <property type="component" value="Unassembled WGS sequence"/>
</dbReference>
<keyword evidence="1" id="KW-0863">Zinc-finger</keyword>
<dbReference type="GO" id="GO:0008270">
    <property type="term" value="F:zinc ion binding"/>
    <property type="evidence" value="ECO:0007669"/>
    <property type="project" value="UniProtKB-KW"/>
</dbReference>
<feature type="domain" description="B box-type" evidence="3">
    <location>
        <begin position="18"/>
        <end position="66"/>
    </location>
</feature>
<name>A0A8B6D2W4_MYTGA</name>
<dbReference type="SUPFAM" id="SSF57845">
    <property type="entry name" value="B-box zinc-binding domain"/>
    <property type="match status" value="1"/>
</dbReference>
<dbReference type="PROSITE" id="PS50119">
    <property type="entry name" value="ZF_BBOX"/>
    <property type="match status" value="1"/>
</dbReference>
<dbReference type="CDD" id="cd19757">
    <property type="entry name" value="Bbox1"/>
    <property type="match status" value="1"/>
</dbReference>
<evidence type="ECO:0000259" key="3">
    <source>
        <dbReference type="PROSITE" id="PS50119"/>
    </source>
</evidence>
<dbReference type="AlphaFoldDB" id="A0A8B6D2W4"/>
<protein>
    <submittedName>
        <fullName evidence="4">Trafficking protein particle complex subunit 11</fullName>
    </submittedName>
</protein>
<evidence type="ECO:0000313" key="5">
    <source>
        <dbReference type="Proteomes" id="UP000596742"/>
    </source>
</evidence>